<protein>
    <recommendedName>
        <fullName evidence="3">Chitooligosaccharide deacetylase</fullName>
    </recommendedName>
    <alternativeName>
        <fullName evidence="4">Nodulation protein B</fullName>
    </alternativeName>
</protein>
<name>A0ABV7FYN8_9PROT</name>
<evidence type="ECO:0000256" key="3">
    <source>
        <dbReference type="ARBA" id="ARBA00020071"/>
    </source>
</evidence>
<dbReference type="PROSITE" id="PS51677">
    <property type="entry name" value="NODB"/>
    <property type="match status" value="1"/>
</dbReference>
<evidence type="ECO:0000256" key="4">
    <source>
        <dbReference type="ARBA" id="ARBA00032976"/>
    </source>
</evidence>
<comment type="similarity">
    <text evidence="2">Belongs to the polysaccharide deacetylase family.</text>
</comment>
<evidence type="ECO:0000256" key="5">
    <source>
        <dbReference type="SAM" id="MobiDB-lite"/>
    </source>
</evidence>
<organism evidence="7 8">
    <name type="scientific">Teichococcus globiformis</name>
    <dbReference type="NCBI Taxonomy" id="2307229"/>
    <lineage>
        <taxon>Bacteria</taxon>
        <taxon>Pseudomonadati</taxon>
        <taxon>Pseudomonadota</taxon>
        <taxon>Alphaproteobacteria</taxon>
        <taxon>Acetobacterales</taxon>
        <taxon>Roseomonadaceae</taxon>
        <taxon>Roseomonas</taxon>
    </lineage>
</organism>
<feature type="domain" description="NodB homology" evidence="6">
    <location>
        <begin position="14"/>
        <end position="73"/>
    </location>
</feature>
<dbReference type="PANTHER" id="PTHR10587">
    <property type="entry name" value="GLYCOSYL TRANSFERASE-RELATED"/>
    <property type="match status" value="1"/>
</dbReference>
<comment type="function">
    <text evidence="1">Is involved in generating a small heat-stable compound (Nod), an acylated oligomer of N-acetylglucosamine, that stimulates mitosis in various plant protoplasts.</text>
</comment>
<dbReference type="EMBL" id="JBHRTN010000009">
    <property type="protein sequence ID" value="MFC3125524.1"/>
    <property type="molecule type" value="Genomic_DNA"/>
</dbReference>
<accession>A0ABV7FYN8</accession>
<dbReference type="Gene3D" id="3.20.20.370">
    <property type="entry name" value="Glycoside hydrolase/deacetylase"/>
    <property type="match status" value="1"/>
</dbReference>
<gene>
    <name evidence="7" type="ORF">ACFOD4_10660</name>
</gene>
<evidence type="ECO:0000259" key="6">
    <source>
        <dbReference type="PROSITE" id="PS51677"/>
    </source>
</evidence>
<dbReference type="SUPFAM" id="SSF88713">
    <property type="entry name" value="Glycoside hydrolase/deacetylase"/>
    <property type="match status" value="1"/>
</dbReference>
<dbReference type="InterPro" id="IPR011330">
    <property type="entry name" value="Glyco_hydro/deAcase_b/a-brl"/>
</dbReference>
<dbReference type="RefSeq" id="WP_379596270.1">
    <property type="nucleotide sequence ID" value="NZ_JBHRTN010000009.1"/>
</dbReference>
<dbReference type="InterPro" id="IPR002509">
    <property type="entry name" value="NODB_dom"/>
</dbReference>
<evidence type="ECO:0000256" key="2">
    <source>
        <dbReference type="ARBA" id="ARBA00010973"/>
    </source>
</evidence>
<evidence type="ECO:0000313" key="8">
    <source>
        <dbReference type="Proteomes" id="UP001595593"/>
    </source>
</evidence>
<dbReference type="InterPro" id="IPR050248">
    <property type="entry name" value="Polysacc_deacetylase_ArnD"/>
</dbReference>
<proteinExistence type="inferred from homology"/>
<dbReference type="Proteomes" id="UP001595593">
    <property type="component" value="Unassembled WGS sequence"/>
</dbReference>
<feature type="compositionally biased region" description="Polar residues" evidence="5">
    <location>
        <begin position="10"/>
        <end position="20"/>
    </location>
</feature>
<feature type="region of interest" description="Disordered" evidence="5">
    <location>
        <begin position="1"/>
        <end position="22"/>
    </location>
</feature>
<dbReference type="Pfam" id="PF01522">
    <property type="entry name" value="Polysacc_deac_1"/>
    <property type="match status" value="1"/>
</dbReference>
<reference evidence="8" key="1">
    <citation type="journal article" date="2019" name="Int. J. Syst. Evol. Microbiol.">
        <title>The Global Catalogue of Microorganisms (GCM) 10K type strain sequencing project: providing services to taxonomists for standard genome sequencing and annotation.</title>
        <authorList>
            <consortium name="The Broad Institute Genomics Platform"/>
            <consortium name="The Broad Institute Genome Sequencing Center for Infectious Disease"/>
            <person name="Wu L."/>
            <person name="Ma J."/>
        </authorList>
    </citation>
    <scope>NUCLEOTIDE SEQUENCE [LARGE SCALE GENOMIC DNA]</scope>
    <source>
        <strain evidence="8">KCTC 52094</strain>
    </source>
</reference>
<dbReference type="PANTHER" id="PTHR10587:SF125">
    <property type="entry name" value="POLYSACCHARIDE DEACETYLASE YHEN-RELATED"/>
    <property type="match status" value="1"/>
</dbReference>
<comment type="caution">
    <text evidence="7">The sequence shown here is derived from an EMBL/GenBank/DDBJ whole genome shotgun (WGS) entry which is preliminary data.</text>
</comment>
<dbReference type="CDD" id="cd10917">
    <property type="entry name" value="CE4_NodB_like_6s_7s"/>
    <property type="match status" value="1"/>
</dbReference>
<evidence type="ECO:0000313" key="7">
    <source>
        <dbReference type="EMBL" id="MFC3125524.1"/>
    </source>
</evidence>
<keyword evidence="7" id="KW-0378">Hydrolase</keyword>
<evidence type="ECO:0000256" key="1">
    <source>
        <dbReference type="ARBA" id="ARBA00003236"/>
    </source>
</evidence>
<keyword evidence="8" id="KW-1185">Reference proteome</keyword>
<sequence>MLSAAEETGAHNTDIVTLSFDNGPEPEVTPAVLDVLRARDVPATFFLLGQKLAAHRAIAERAKAEGHWIGNHT</sequence>
<dbReference type="GO" id="GO:0016787">
    <property type="term" value="F:hydrolase activity"/>
    <property type="evidence" value="ECO:0007669"/>
    <property type="project" value="UniProtKB-KW"/>
</dbReference>